<dbReference type="NCBIfam" id="TIGR02257">
    <property type="entry name" value="cobalto_cobN"/>
    <property type="match status" value="1"/>
</dbReference>
<dbReference type="GO" id="GO:0051116">
    <property type="term" value="F:cobaltochelatase activity"/>
    <property type="evidence" value="ECO:0007669"/>
    <property type="project" value="InterPro"/>
</dbReference>
<dbReference type="Proteomes" id="UP000049855">
    <property type="component" value="Unassembled WGS sequence"/>
</dbReference>
<proteinExistence type="predicted"/>
<dbReference type="CDD" id="cd10150">
    <property type="entry name" value="CobN_like"/>
    <property type="match status" value="1"/>
</dbReference>
<dbReference type="RefSeq" id="WP_021170489.1">
    <property type="nucleotide sequence ID" value="NZ_CTRP01000014.1"/>
</dbReference>
<keyword evidence="3" id="KW-1185">Reference proteome</keyword>
<sequence>MGRIVFMTNIDRQCVMLEKARSQLVKEGHLPNEGCVVFLSDSMTWNADWQQKFADSDIVLFSWMGMGRDTCFLKQGTEFLRNNKITHAMLATEVHPEDTLGGVTPKDRNTMRQYLSYSGIDNYRNFWLWLNNQYCQELCTCKPPQQLLWNGIFHPRADKIFTDMEEYRQLYCQPERATVGIIFPRDEWIWADLTYQTELIQEIEAKGLNVIAVFSHWARNVELNAPGVNEAVNAFFYEQGMVVIDVLINTFKFSLTVGKPVDPKFLYNLGVPVLQAYVLLRSREAWQNSIEGLTPMEISCSIAMPEFDGVIHAVPIAGKEQMPDGTTKYQILPERIKRVASKAAKWANLRRKANSEKKIAIIFHNYPPTNSHIGNAQGLDSPASIRLLLERMAERGYQVDNIPPDSRALMDSLLSAATNDRRYLSEAMVEQAPGKVTSEQYRQWFDGLEPGTQAQLRKDWGEPPGDVFNYEGKLVVPGMLNGNIFITVQPPRGFGEDPGKLYHSPDCAPTHHYLAYYYWVRDIWQADAVVHVGTHGTLEWLPGKGAGLSNTCYPDLAIGDLPNVYPYLITIVGEGIQAKRRGAACLIGHLPPPMSQSGTYDQLAELEKLLDEYCHFAQNQPDNTEVVANLIKEKVVEANLQADLGQAENEVFADYIQRLHGYITDIKNMQIRVGLHVLGCPPTGDTLIEYLLALTRLANGETPSLTETIAAIQGYDYYELLAQSGKLLPDGSKTCGALIDEIGRQCREAVVWLYDHDFALTGAELVTGLPWAAGTSSELKEQLRQTARYICQTLIPDLNKTEQEITNLLAALEDRFVEPGPAGAPTSGMADILPTGRNFYGVDPRILPTPAAWELGQTLGDSVIERYIADEGHYPENIGMIFWSGSNMRSHGQCIAEFLYFLGVRPVWQRGSQRVVDLEVIPLAELKRPRIDVTARIGGLFRDTMPMPVKWLDKAVSLVANLEESSEANYIRKHVLADSELLTEQGMETPAAWEQACYRIFGCPPGSYGAGVSHLLEEKNWETIDDLAKVYVRWGAHAYGAKSSGAFVPELFSRRLASLDVTVKNEDNREVHMLNSDDFNSYHGGMIAAVRSLKGAAPRSYCGDSSNRRQVRLRSLEEEFKRLFRGETMNPKYIEGMKQHGYKGASDLAAVVAHCYEWDATSAVMEDWMYQGLAEKYAIDQDTREWMQDVNPWALQRIAEKLLEAEQRGLWQADDKTKQELQQIYLDIDGELEERSDR</sequence>
<protein>
    <submittedName>
        <fullName evidence="2">CobN component of cobalt chelatase involved in B12 biosynthesis</fullName>
    </submittedName>
</protein>
<evidence type="ECO:0000259" key="1">
    <source>
        <dbReference type="Pfam" id="PF02514"/>
    </source>
</evidence>
<evidence type="ECO:0000313" key="3">
    <source>
        <dbReference type="Proteomes" id="UP000049855"/>
    </source>
</evidence>
<evidence type="ECO:0000313" key="2">
    <source>
        <dbReference type="EMBL" id="CQR74505.1"/>
    </source>
</evidence>
<dbReference type="PANTHER" id="PTHR44119:SF4">
    <property type="entry name" value="AEROBIC COBALTOCHELATASE SUBUNIT COBN"/>
    <property type="match status" value="1"/>
</dbReference>
<accession>A0A0U1L4R1</accession>
<dbReference type="PANTHER" id="PTHR44119">
    <property type="entry name" value="MAGNESIUM-CHELATASE SUBUNIT CHLH, CHLOROPLASTIC"/>
    <property type="match status" value="1"/>
</dbReference>
<name>A0A0U1L4R1_9FIRM</name>
<dbReference type="AlphaFoldDB" id="A0A0U1L4R1"/>
<feature type="domain" description="CobN/magnesium chelatase" evidence="1">
    <location>
        <begin position="113"/>
        <end position="1217"/>
    </location>
</feature>
<organism evidence="2 3">
    <name type="scientific">Sporomusa ovata</name>
    <dbReference type="NCBI Taxonomy" id="2378"/>
    <lineage>
        <taxon>Bacteria</taxon>
        <taxon>Bacillati</taxon>
        <taxon>Bacillota</taxon>
        <taxon>Negativicutes</taxon>
        <taxon>Selenomonadales</taxon>
        <taxon>Sporomusaceae</taxon>
        <taxon>Sporomusa</taxon>
    </lineage>
</organism>
<dbReference type="Pfam" id="PF02514">
    <property type="entry name" value="CobN-Mg_chel"/>
    <property type="match status" value="1"/>
</dbReference>
<dbReference type="GO" id="GO:0009236">
    <property type="term" value="P:cobalamin biosynthetic process"/>
    <property type="evidence" value="ECO:0007669"/>
    <property type="project" value="InterPro"/>
</dbReference>
<reference evidence="3" key="1">
    <citation type="submission" date="2015-03" db="EMBL/GenBank/DDBJ databases">
        <authorList>
            <person name="Nijsse Bart"/>
        </authorList>
    </citation>
    <scope>NUCLEOTIDE SEQUENCE [LARGE SCALE GENOMIC DNA]</scope>
</reference>
<gene>
    <name evidence="2" type="ORF">SpAn4DRAFT_0967</name>
</gene>
<dbReference type="InterPro" id="IPR011953">
    <property type="entry name" value="Cobalto_CobN"/>
</dbReference>
<dbReference type="InterPro" id="IPR003672">
    <property type="entry name" value="CobN/Mg_chltase"/>
</dbReference>
<dbReference type="EMBL" id="CTRP01000014">
    <property type="protein sequence ID" value="CQR74505.1"/>
    <property type="molecule type" value="Genomic_DNA"/>
</dbReference>